<feature type="domain" description="Glycosyl transferase family 1" evidence="1">
    <location>
        <begin position="215"/>
        <end position="380"/>
    </location>
</feature>
<dbReference type="PANTHER" id="PTHR12526">
    <property type="entry name" value="GLYCOSYLTRANSFERASE"/>
    <property type="match status" value="1"/>
</dbReference>
<proteinExistence type="predicted"/>
<dbReference type="RefSeq" id="WP_055266094.1">
    <property type="nucleotide sequence ID" value="NZ_CABIXQ010000012.1"/>
</dbReference>
<reference evidence="2 3" key="1">
    <citation type="submission" date="2015-09" db="EMBL/GenBank/DDBJ databases">
        <authorList>
            <consortium name="Pathogen Informatics"/>
        </authorList>
    </citation>
    <scope>NUCLEOTIDE SEQUENCE [LARGE SCALE GENOMIC DNA]</scope>
    <source>
        <strain evidence="2 3">2789STDY5834856</strain>
    </source>
</reference>
<dbReference type="Proteomes" id="UP000095594">
    <property type="component" value="Unassembled WGS sequence"/>
</dbReference>
<dbReference type="InterPro" id="IPR001296">
    <property type="entry name" value="Glyco_trans_1"/>
</dbReference>
<dbReference type="OrthoDB" id="9762705at2"/>
<dbReference type="PANTHER" id="PTHR12526:SF630">
    <property type="entry name" value="GLYCOSYLTRANSFERASE"/>
    <property type="match status" value="1"/>
</dbReference>
<dbReference type="EMBL" id="CYZX01000012">
    <property type="protein sequence ID" value="CUO64836.1"/>
    <property type="molecule type" value="Genomic_DNA"/>
</dbReference>
<protein>
    <submittedName>
        <fullName evidence="2">Capsular polysaccharide biosynthsis protein</fullName>
    </submittedName>
</protein>
<name>A0A174GUT0_9CLOT</name>
<sequence length="398" mass="46427">MKKRVIIVADSLEIGGIERSLISMMDNFDYDNYQVDLMLYQKSGELLENLDKRVNLLESQNRCKTFGIPVKELIKKGNLLMASGRIIANILAKCISKIRNIEDIGYYQTQLMYKFTHFLLKREKQNYDIAIGYVWPHDYILKKVNSKVKIGWIHTDYSTIDINRKIDEKMWSKLDYIISISDECTRAFEKIYPNLKEKIILVENITSPQFINNKSKEKLELNINDKYFNIISVGRICYQKGFDIAVQVLAEVHSRGYKNIRWNIIGFGPDEEKIRELIKKYNVEDSFILHGKKVNPYPYIAKCDLYVQPSRYEGKAVTINEAKILGKAIIITNYSTASSQIENMVDGIITELDIDKITDSIINLYKDKELRISLEKNCRNKSYENSKELLKLYKVMNI</sequence>
<accession>A0A174GUT0</accession>
<dbReference type="Pfam" id="PF00534">
    <property type="entry name" value="Glycos_transf_1"/>
    <property type="match status" value="1"/>
</dbReference>
<gene>
    <name evidence="2" type="ORF">ERS852471_01963</name>
</gene>
<dbReference type="SUPFAM" id="SSF53756">
    <property type="entry name" value="UDP-Glycosyltransferase/glycogen phosphorylase"/>
    <property type="match status" value="1"/>
</dbReference>
<dbReference type="Gene3D" id="3.40.50.2000">
    <property type="entry name" value="Glycogen Phosphorylase B"/>
    <property type="match status" value="2"/>
</dbReference>
<dbReference type="AlphaFoldDB" id="A0A174GUT0"/>
<dbReference type="GO" id="GO:0016757">
    <property type="term" value="F:glycosyltransferase activity"/>
    <property type="evidence" value="ECO:0007669"/>
    <property type="project" value="InterPro"/>
</dbReference>
<evidence type="ECO:0000259" key="1">
    <source>
        <dbReference type="Pfam" id="PF00534"/>
    </source>
</evidence>
<organism evidence="2 3">
    <name type="scientific">Clostridium disporicum</name>
    <dbReference type="NCBI Taxonomy" id="84024"/>
    <lineage>
        <taxon>Bacteria</taxon>
        <taxon>Bacillati</taxon>
        <taxon>Bacillota</taxon>
        <taxon>Clostridia</taxon>
        <taxon>Eubacteriales</taxon>
        <taxon>Clostridiaceae</taxon>
        <taxon>Clostridium</taxon>
    </lineage>
</organism>
<evidence type="ECO:0000313" key="2">
    <source>
        <dbReference type="EMBL" id="CUO64836.1"/>
    </source>
</evidence>
<evidence type="ECO:0000313" key="3">
    <source>
        <dbReference type="Proteomes" id="UP000095594"/>
    </source>
</evidence>
<dbReference type="CDD" id="cd03811">
    <property type="entry name" value="GT4_GT28_WabH-like"/>
    <property type="match status" value="1"/>
</dbReference>